<dbReference type="Gene3D" id="1.10.510.10">
    <property type="entry name" value="Transferase(Phosphotransferase) domain 1"/>
    <property type="match status" value="1"/>
</dbReference>
<dbReference type="InterPro" id="IPR011009">
    <property type="entry name" value="Kinase-like_dom_sf"/>
</dbReference>
<protein>
    <recommendedName>
        <fullName evidence="3">Protein kinase domain-containing protein</fullName>
    </recommendedName>
</protein>
<keyword evidence="2" id="KW-1185">Reference proteome</keyword>
<dbReference type="HOGENOM" id="CLU_2428636_0_0_1"/>
<name>A0A059J2F7_TRIIM</name>
<evidence type="ECO:0008006" key="3">
    <source>
        <dbReference type="Google" id="ProtNLM"/>
    </source>
</evidence>
<evidence type="ECO:0000313" key="1">
    <source>
        <dbReference type="EMBL" id="KDB22040.1"/>
    </source>
</evidence>
<dbReference type="Proteomes" id="UP000024533">
    <property type="component" value="Unassembled WGS sequence"/>
</dbReference>
<dbReference type="AlphaFoldDB" id="A0A059J2F7"/>
<organism evidence="1 2">
    <name type="scientific">Trichophyton interdigitale (strain MR816)</name>
    <dbReference type="NCBI Taxonomy" id="1215338"/>
    <lineage>
        <taxon>Eukaryota</taxon>
        <taxon>Fungi</taxon>
        <taxon>Dikarya</taxon>
        <taxon>Ascomycota</taxon>
        <taxon>Pezizomycotina</taxon>
        <taxon>Eurotiomycetes</taxon>
        <taxon>Eurotiomycetidae</taxon>
        <taxon>Onygenales</taxon>
        <taxon>Arthrodermataceae</taxon>
        <taxon>Trichophyton</taxon>
    </lineage>
</organism>
<dbReference type="SUPFAM" id="SSF56112">
    <property type="entry name" value="Protein kinase-like (PK-like)"/>
    <property type="match status" value="1"/>
</dbReference>
<sequence>MSKSWKDINPAVIIPSSLFPPLERTFEEEIQAVRREEGVEAFGEEEKAAVLAMFRSMLVFDPEKRASAKSLLASDWMMNWGLPGLKCLQDN</sequence>
<reference evidence="1 2" key="1">
    <citation type="submission" date="2014-02" db="EMBL/GenBank/DDBJ databases">
        <title>The Genome Sequence of Trichophyton interdigitale MR816.</title>
        <authorList>
            <consortium name="The Broad Institute Genomics Platform"/>
            <person name="Cuomo C.A."/>
            <person name="White T.C."/>
            <person name="Graser Y."/>
            <person name="Martinez-Rossi N."/>
            <person name="Heitman J."/>
            <person name="Young S.K."/>
            <person name="Zeng Q."/>
            <person name="Gargeya S."/>
            <person name="Abouelleil A."/>
            <person name="Alvarado L."/>
            <person name="Chapman S.B."/>
            <person name="Gainer-Dewar J."/>
            <person name="Goldberg J."/>
            <person name="Griggs A."/>
            <person name="Gujja S."/>
            <person name="Hansen M."/>
            <person name="Howarth C."/>
            <person name="Imamovic A."/>
            <person name="Larimer J."/>
            <person name="Martinez D."/>
            <person name="Murphy C."/>
            <person name="Pearson M.D."/>
            <person name="Persinoti G."/>
            <person name="Poon T."/>
            <person name="Priest M."/>
            <person name="Roberts A.D."/>
            <person name="Saif S."/>
            <person name="Shea T.D."/>
            <person name="Sykes S.N."/>
            <person name="Wortman J."/>
            <person name="Nusbaum C."/>
            <person name="Birren B."/>
        </authorList>
    </citation>
    <scope>NUCLEOTIDE SEQUENCE [LARGE SCALE GENOMIC DNA]</scope>
    <source>
        <strain evidence="1 2">MR816</strain>
    </source>
</reference>
<evidence type="ECO:0000313" key="2">
    <source>
        <dbReference type="Proteomes" id="UP000024533"/>
    </source>
</evidence>
<dbReference type="OrthoDB" id="5979581at2759"/>
<dbReference type="OMA" id="MESEWMQ"/>
<proteinExistence type="predicted"/>
<gene>
    <name evidence="1" type="ORF">H109_06050</name>
</gene>
<dbReference type="EMBL" id="AOKY01000382">
    <property type="protein sequence ID" value="KDB22040.1"/>
    <property type="molecule type" value="Genomic_DNA"/>
</dbReference>
<dbReference type="STRING" id="1215338.A0A059J2F7"/>
<comment type="caution">
    <text evidence="1">The sequence shown here is derived from an EMBL/GenBank/DDBJ whole genome shotgun (WGS) entry which is preliminary data.</text>
</comment>
<accession>A0A059J2F7</accession>